<dbReference type="SUPFAM" id="SSF51445">
    <property type="entry name" value="(Trans)glycosidases"/>
    <property type="match status" value="1"/>
</dbReference>
<dbReference type="EMBL" id="JAEAGR010000009">
    <property type="protein sequence ID" value="MBH1941142.1"/>
    <property type="molecule type" value="Genomic_DNA"/>
</dbReference>
<keyword evidence="4 6" id="KW-0326">Glycosidase</keyword>
<dbReference type="GO" id="GO:0031176">
    <property type="term" value="F:endo-1,4-beta-xylanase activity"/>
    <property type="evidence" value="ECO:0007669"/>
    <property type="project" value="UniProtKB-EC"/>
</dbReference>
<dbReference type="Gene3D" id="3.20.20.80">
    <property type="entry name" value="Glycosidases"/>
    <property type="match status" value="1"/>
</dbReference>
<dbReference type="PANTHER" id="PTHR31490">
    <property type="entry name" value="GLYCOSYL HYDROLASE"/>
    <property type="match status" value="1"/>
</dbReference>
<dbReference type="SMART" id="SM00633">
    <property type="entry name" value="Glyco_10"/>
    <property type="match status" value="1"/>
</dbReference>
<dbReference type="InterPro" id="IPR001000">
    <property type="entry name" value="GH10_dom"/>
</dbReference>
<evidence type="ECO:0000256" key="6">
    <source>
        <dbReference type="RuleBase" id="RU361174"/>
    </source>
</evidence>
<gene>
    <name evidence="8" type="ORF">I5677_09590</name>
</gene>
<dbReference type="PROSITE" id="PS51760">
    <property type="entry name" value="GH10_2"/>
    <property type="match status" value="1"/>
</dbReference>
<evidence type="ECO:0000256" key="4">
    <source>
        <dbReference type="ARBA" id="ARBA00023295"/>
    </source>
</evidence>
<sequence length="321" mass="37880">MAGLKDKYRDYFKIGAAVNTRTINTHAKLITEHFNSLTCENETKFISLQKEEDNFNFRQADKIVQFARDNHLAMRGHTFTWHNQTPGWVFENATKEKLLDRLKTHIRVVGQRYEKDFYCWDVVNEAIEDKTELYMRKSPWTEIIGEDFMDYAFLFAKEILPGADLYYNDYNEVKQPKRDKIYKAVKDMIDRGIPVDGVGLQCHWSIYSPSADHIKSAIEQYAKLGLKIQVTEMDISMFSHEDKTGIQKPTEKLIEQQAKAYGDAFAIFREYKDIIDNVTLWGVADDETWLDNFPVKERKNWPLLFDEQQQPKEAYYRIMDF</sequence>
<keyword evidence="5 6" id="KW-0624">Polysaccharide degradation</keyword>
<dbReference type="PANTHER" id="PTHR31490:SF90">
    <property type="entry name" value="ENDO-1,4-BETA-XYLANASE A"/>
    <property type="match status" value="1"/>
</dbReference>
<keyword evidence="2 6" id="KW-0378">Hydrolase</keyword>
<evidence type="ECO:0000313" key="9">
    <source>
        <dbReference type="Proteomes" id="UP000623269"/>
    </source>
</evidence>
<evidence type="ECO:0000256" key="2">
    <source>
        <dbReference type="ARBA" id="ARBA00022801"/>
    </source>
</evidence>
<dbReference type="InterPro" id="IPR044846">
    <property type="entry name" value="GH10"/>
</dbReference>
<evidence type="ECO:0000259" key="7">
    <source>
        <dbReference type="PROSITE" id="PS51760"/>
    </source>
</evidence>
<dbReference type="GO" id="GO:0000272">
    <property type="term" value="P:polysaccharide catabolic process"/>
    <property type="evidence" value="ECO:0007669"/>
    <property type="project" value="UniProtKB-KW"/>
</dbReference>
<comment type="similarity">
    <text evidence="1 6">Belongs to the glycosyl hydrolase 10 (cellulase F) family.</text>
</comment>
<organism evidence="8 9">
    <name type="scientific">Mobilitalea sibirica</name>
    <dbReference type="NCBI Taxonomy" id="1462919"/>
    <lineage>
        <taxon>Bacteria</taxon>
        <taxon>Bacillati</taxon>
        <taxon>Bacillota</taxon>
        <taxon>Clostridia</taxon>
        <taxon>Lachnospirales</taxon>
        <taxon>Lachnospiraceae</taxon>
        <taxon>Mobilitalea</taxon>
    </lineage>
</organism>
<dbReference type="RefSeq" id="WP_197661368.1">
    <property type="nucleotide sequence ID" value="NZ_JAEAGR010000009.1"/>
</dbReference>
<comment type="catalytic activity">
    <reaction evidence="6">
        <text>Endohydrolysis of (1-&gt;4)-beta-D-xylosidic linkages in xylans.</text>
        <dbReference type="EC" id="3.2.1.8"/>
    </reaction>
</comment>
<evidence type="ECO:0000256" key="1">
    <source>
        <dbReference type="ARBA" id="ARBA00007495"/>
    </source>
</evidence>
<dbReference type="EC" id="3.2.1.8" evidence="6"/>
<name>A0A8J7KWZ7_9FIRM</name>
<feature type="domain" description="GH10" evidence="7">
    <location>
        <begin position="1"/>
        <end position="321"/>
    </location>
</feature>
<dbReference type="Proteomes" id="UP000623269">
    <property type="component" value="Unassembled WGS sequence"/>
</dbReference>
<evidence type="ECO:0000256" key="3">
    <source>
        <dbReference type="ARBA" id="ARBA00023277"/>
    </source>
</evidence>
<keyword evidence="9" id="KW-1185">Reference proteome</keyword>
<comment type="caution">
    <text evidence="8">The sequence shown here is derived from an EMBL/GenBank/DDBJ whole genome shotgun (WGS) entry which is preliminary data.</text>
</comment>
<reference evidence="8" key="1">
    <citation type="submission" date="2020-12" db="EMBL/GenBank/DDBJ databases">
        <title>M. sibirica DSM 26468T genome.</title>
        <authorList>
            <person name="Thieme N."/>
            <person name="Rettenmaier R."/>
            <person name="Zverlov V."/>
            <person name="Liebl W."/>
        </authorList>
    </citation>
    <scope>NUCLEOTIDE SEQUENCE</scope>
    <source>
        <strain evidence="8">DSM 26468</strain>
    </source>
</reference>
<dbReference type="Pfam" id="PF00331">
    <property type="entry name" value="Glyco_hydro_10"/>
    <property type="match status" value="1"/>
</dbReference>
<proteinExistence type="inferred from homology"/>
<evidence type="ECO:0000256" key="5">
    <source>
        <dbReference type="ARBA" id="ARBA00023326"/>
    </source>
</evidence>
<keyword evidence="3 6" id="KW-0119">Carbohydrate metabolism</keyword>
<dbReference type="AlphaFoldDB" id="A0A8J7KWZ7"/>
<protein>
    <recommendedName>
        <fullName evidence="6">Beta-xylanase</fullName>
        <ecNumber evidence="6">3.2.1.8</ecNumber>
    </recommendedName>
</protein>
<accession>A0A8J7KWZ7</accession>
<dbReference type="PRINTS" id="PR00134">
    <property type="entry name" value="GLHYDRLASE10"/>
</dbReference>
<evidence type="ECO:0000313" key="8">
    <source>
        <dbReference type="EMBL" id="MBH1941142.1"/>
    </source>
</evidence>
<dbReference type="InterPro" id="IPR017853">
    <property type="entry name" value="GH"/>
</dbReference>